<keyword evidence="5 6" id="KW-0472">Membrane</keyword>
<evidence type="ECO:0000313" key="9">
    <source>
        <dbReference type="Proteomes" id="UP000593567"/>
    </source>
</evidence>
<keyword evidence="4 6" id="KW-1133">Transmembrane helix</keyword>
<feature type="transmembrane region" description="Helical" evidence="6">
    <location>
        <begin position="52"/>
        <end position="77"/>
    </location>
</feature>
<feature type="transmembrane region" description="Helical" evidence="6">
    <location>
        <begin position="89"/>
        <end position="114"/>
    </location>
</feature>
<reference evidence="8" key="1">
    <citation type="submission" date="2020-06" db="EMBL/GenBank/DDBJ databases">
        <title>Draft genome of Bugula neritina, a colonial animal packing powerful symbionts and potential medicines.</title>
        <authorList>
            <person name="Rayko M."/>
        </authorList>
    </citation>
    <scope>NUCLEOTIDE SEQUENCE [LARGE SCALE GENOMIC DNA]</scope>
    <source>
        <strain evidence="8">Kwan_BN1</strain>
    </source>
</reference>
<evidence type="ECO:0000313" key="8">
    <source>
        <dbReference type="EMBL" id="KAF6032589.1"/>
    </source>
</evidence>
<feature type="chain" id="PRO_5029856849" evidence="7">
    <location>
        <begin position="29"/>
        <end position="370"/>
    </location>
</feature>
<evidence type="ECO:0000256" key="6">
    <source>
        <dbReference type="SAM" id="Phobius"/>
    </source>
</evidence>
<dbReference type="Proteomes" id="UP000593567">
    <property type="component" value="Unassembled WGS sequence"/>
</dbReference>
<dbReference type="GO" id="GO:0061630">
    <property type="term" value="F:ubiquitin protein ligase activity"/>
    <property type="evidence" value="ECO:0007669"/>
    <property type="project" value="InterPro"/>
</dbReference>
<comment type="caution">
    <text evidence="8">The sequence shown here is derived from an EMBL/GenBank/DDBJ whole genome shotgun (WGS) entry which is preliminary data.</text>
</comment>
<dbReference type="OrthoDB" id="10055027at2759"/>
<proteinExistence type="inferred from homology"/>
<dbReference type="PANTHER" id="PTHR31322:SF2">
    <property type="entry name" value="E3 UBIQUITIN-PROTEIN LIGASE TM129"/>
    <property type="match status" value="1"/>
</dbReference>
<dbReference type="GO" id="GO:0016567">
    <property type="term" value="P:protein ubiquitination"/>
    <property type="evidence" value="ECO:0007669"/>
    <property type="project" value="InterPro"/>
</dbReference>
<name>A0A7J7K1T4_BUGNE</name>
<dbReference type="GO" id="GO:0016020">
    <property type="term" value="C:membrane"/>
    <property type="evidence" value="ECO:0007669"/>
    <property type="project" value="UniProtKB-SubCell"/>
</dbReference>
<evidence type="ECO:0000256" key="7">
    <source>
        <dbReference type="SAM" id="SignalP"/>
    </source>
</evidence>
<keyword evidence="3 6" id="KW-0812">Transmembrane</keyword>
<evidence type="ECO:0000256" key="4">
    <source>
        <dbReference type="ARBA" id="ARBA00022989"/>
    </source>
</evidence>
<keyword evidence="9" id="KW-1185">Reference proteome</keyword>
<sequence length="370" mass="41225">MLTSENISGLVYCFLCLVFVIPPQEVAAAGLTIQNLFGGLLGDERVDFIKYHIRRASVTLVVHAFLPLGYVLVIAWTNAEQYIYQFSSLALLIQIGFISSIVLPLAAVGCVLLWSQDGWAHHPLMLKLKNLYPSNEPSRSSVAVANAINVEMRRPDLFSSGHYSQKVHVTDNWIIKIGTYNLDIAHQTNCILSLCGSEEYTISEESPHGVQMLKIDVRPVDKSQSPFIIRLRSIDYTELRSKLHAPVVNARNIVVKQTVTELFVDAFTETVKANPPYTFNPEVAGYELEPCMGCMQETANVKIVKLCAPPGEGDCQECYCKPLWCIDCLAKWFSYRQDQNNTQTWLSGKAGCPMCRAKFCMADVCGIGLS</sequence>
<comment type="similarity">
    <text evidence="2">Belongs to the TMEM129 family.</text>
</comment>
<protein>
    <submittedName>
        <fullName evidence="8">TMEM129</fullName>
    </submittedName>
</protein>
<feature type="signal peptide" evidence="7">
    <location>
        <begin position="1"/>
        <end position="28"/>
    </location>
</feature>
<keyword evidence="7" id="KW-0732">Signal</keyword>
<dbReference type="GO" id="GO:0005783">
    <property type="term" value="C:endoplasmic reticulum"/>
    <property type="evidence" value="ECO:0007669"/>
    <property type="project" value="TreeGrafter"/>
</dbReference>
<evidence type="ECO:0000256" key="2">
    <source>
        <dbReference type="ARBA" id="ARBA00007332"/>
    </source>
</evidence>
<evidence type="ECO:0000256" key="3">
    <source>
        <dbReference type="ARBA" id="ARBA00022692"/>
    </source>
</evidence>
<evidence type="ECO:0000256" key="5">
    <source>
        <dbReference type="ARBA" id="ARBA00023136"/>
    </source>
</evidence>
<organism evidence="8 9">
    <name type="scientific">Bugula neritina</name>
    <name type="common">Brown bryozoan</name>
    <name type="synonym">Sertularia neritina</name>
    <dbReference type="NCBI Taxonomy" id="10212"/>
    <lineage>
        <taxon>Eukaryota</taxon>
        <taxon>Metazoa</taxon>
        <taxon>Spiralia</taxon>
        <taxon>Lophotrochozoa</taxon>
        <taxon>Bryozoa</taxon>
        <taxon>Gymnolaemata</taxon>
        <taxon>Cheilostomatida</taxon>
        <taxon>Flustrina</taxon>
        <taxon>Buguloidea</taxon>
        <taxon>Bugulidae</taxon>
        <taxon>Bugula</taxon>
    </lineage>
</organism>
<gene>
    <name evidence="8" type="ORF">EB796_009190</name>
</gene>
<dbReference type="Pfam" id="PF10272">
    <property type="entry name" value="Tmpp129"/>
    <property type="match status" value="1"/>
</dbReference>
<comment type="subcellular location">
    <subcellularLocation>
        <location evidence="1">Membrane</location>
        <topology evidence="1">Multi-pass membrane protein</topology>
    </subcellularLocation>
</comment>
<dbReference type="PANTHER" id="PTHR31322">
    <property type="entry name" value="E3 UBIQUITIN-PROTEIN LIGASE TM129"/>
    <property type="match status" value="1"/>
</dbReference>
<evidence type="ECO:0000256" key="1">
    <source>
        <dbReference type="ARBA" id="ARBA00004141"/>
    </source>
</evidence>
<dbReference type="EMBL" id="VXIV02001497">
    <property type="protein sequence ID" value="KAF6032589.1"/>
    <property type="molecule type" value="Genomic_DNA"/>
</dbReference>
<accession>A0A7J7K1T4</accession>
<dbReference type="InterPro" id="IPR018801">
    <property type="entry name" value="TM129"/>
</dbReference>
<dbReference type="AlphaFoldDB" id="A0A7J7K1T4"/>